<dbReference type="AlphaFoldDB" id="A0AA50CLX6"/>
<dbReference type="RefSeq" id="WP_306038140.1">
    <property type="nucleotide sequence ID" value="NZ_CP132302.1"/>
</dbReference>
<dbReference type="Proteomes" id="UP001234585">
    <property type="component" value="Chromosome"/>
</dbReference>
<dbReference type="EMBL" id="CP132302">
    <property type="protein sequence ID" value="WLR98423.1"/>
    <property type="molecule type" value="Genomic_DNA"/>
</dbReference>
<sequence>MSPEWMIAFDRQQARSHETRRKSLADPLERMDWQGLQWVNTLFGRMAAARRRQRPKSRQSPVSRWIFASEVSRRR</sequence>
<evidence type="ECO:0000313" key="2">
    <source>
        <dbReference type="Proteomes" id="UP001234585"/>
    </source>
</evidence>
<accession>A0AA50CLX6</accession>
<reference evidence="1 2" key="1">
    <citation type="submission" date="2023-08" db="EMBL/GenBank/DDBJ databases">
        <title>Pathogen: clinical or host-associated sample.</title>
        <authorList>
            <person name="Hergert J."/>
            <person name="Casey R."/>
            <person name="Wagner J."/>
            <person name="Young E.L."/>
            <person name="Oakeson K.F."/>
        </authorList>
    </citation>
    <scope>NUCLEOTIDE SEQUENCE [LARGE SCALE GENOMIC DNA]</scope>
    <source>
        <strain evidence="1 2">1760953</strain>
    </source>
</reference>
<gene>
    <name evidence="1" type="ORF">Q9313_05155</name>
</gene>
<evidence type="ECO:0000313" key="1">
    <source>
        <dbReference type="EMBL" id="WLR98423.1"/>
    </source>
</evidence>
<keyword evidence="2" id="KW-1185">Reference proteome</keyword>
<organism evidence="1 2">
    <name type="scientific">Shinella sumterensis</name>
    <dbReference type="NCBI Taxonomy" id="1967501"/>
    <lineage>
        <taxon>Bacteria</taxon>
        <taxon>Pseudomonadati</taxon>
        <taxon>Pseudomonadota</taxon>
        <taxon>Alphaproteobacteria</taxon>
        <taxon>Hyphomicrobiales</taxon>
        <taxon>Rhizobiaceae</taxon>
        <taxon>Shinella</taxon>
    </lineage>
</organism>
<proteinExistence type="predicted"/>
<name>A0AA50CLX6_9HYPH</name>
<protein>
    <submittedName>
        <fullName evidence="1">Uncharacterized protein</fullName>
    </submittedName>
</protein>